<dbReference type="PANTHER" id="PTHR12521">
    <property type="entry name" value="PROTEIN C6ORF130"/>
    <property type="match status" value="1"/>
</dbReference>
<organism evidence="3 4">
    <name type="scientific">Aquimonas voraii</name>
    <dbReference type="NCBI Taxonomy" id="265719"/>
    <lineage>
        <taxon>Bacteria</taxon>
        <taxon>Pseudomonadati</taxon>
        <taxon>Pseudomonadota</taxon>
        <taxon>Gammaproteobacteria</taxon>
        <taxon>Lysobacterales</taxon>
        <taxon>Lysobacteraceae</taxon>
        <taxon>Aquimonas</taxon>
    </lineage>
</organism>
<dbReference type="STRING" id="265719.SAMN04488509_101368"/>
<dbReference type="PANTHER" id="PTHR12521:SF0">
    <property type="entry name" value="ADP-RIBOSE GLYCOHYDROLASE OARD1"/>
    <property type="match status" value="1"/>
</dbReference>
<evidence type="ECO:0000313" key="3">
    <source>
        <dbReference type="EMBL" id="SDD13128.1"/>
    </source>
</evidence>
<gene>
    <name evidence="3" type="ORF">SAMN04488509_101368</name>
</gene>
<dbReference type="Pfam" id="PF01661">
    <property type="entry name" value="Macro"/>
    <property type="match status" value="1"/>
</dbReference>
<evidence type="ECO:0000313" key="4">
    <source>
        <dbReference type="Proteomes" id="UP000199603"/>
    </source>
</evidence>
<proteinExistence type="predicted"/>
<accession>A0A1G6S8A7</accession>
<dbReference type="SMART" id="SM00506">
    <property type="entry name" value="A1pp"/>
    <property type="match status" value="1"/>
</dbReference>
<dbReference type="AlphaFoldDB" id="A0A1G6S8A7"/>
<protein>
    <submittedName>
        <fullName evidence="3">O-acetyl-ADP-ribose deacetylase (Regulator of RNase III), contains Macro domain</fullName>
    </submittedName>
</protein>
<dbReference type="InterPro" id="IPR002589">
    <property type="entry name" value="Macro_dom"/>
</dbReference>
<reference evidence="3 4" key="1">
    <citation type="submission" date="2016-10" db="EMBL/GenBank/DDBJ databases">
        <authorList>
            <person name="de Groot N.N."/>
        </authorList>
    </citation>
    <scope>NUCLEOTIDE SEQUENCE [LARGE SCALE GENOMIC DNA]</scope>
    <source>
        <strain evidence="3 4">DSM 16957</strain>
    </source>
</reference>
<dbReference type="InterPro" id="IPR043472">
    <property type="entry name" value="Macro_dom-like"/>
</dbReference>
<comment type="catalytic activity">
    <reaction evidence="1">
        <text>an N-(ADP-alpha-D-ribosyl)-thymidine in DNA + H2O = a thymidine in DNA + ADP-D-ribose</text>
        <dbReference type="Rhea" id="RHEA:71655"/>
        <dbReference type="Rhea" id="RHEA-COMP:13556"/>
        <dbReference type="Rhea" id="RHEA-COMP:18051"/>
        <dbReference type="ChEBI" id="CHEBI:15377"/>
        <dbReference type="ChEBI" id="CHEBI:57967"/>
        <dbReference type="ChEBI" id="CHEBI:137386"/>
        <dbReference type="ChEBI" id="CHEBI:191199"/>
    </reaction>
    <physiologicalReaction direction="left-to-right" evidence="1">
        <dbReference type="Rhea" id="RHEA:71656"/>
    </physiologicalReaction>
</comment>
<evidence type="ECO:0000256" key="1">
    <source>
        <dbReference type="ARBA" id="ARBA00035885"/>
    </source>
</evidence>
<dbReference type="SUPFAM" id="SSF52949">
    <property type="entry name" value="Macro domain-like"/>
    <property type="match status" value="1"/>
</dbReference>
<sequence>MIRYVSGDIRHSQAEAIAHGVAPNDAFDQGLAFALHEAVPAMYKDFRHYCHTQHPKSGELWTWGGVYPSRIVALFTQEAAYDHGAKAGKATVQHVNHALRALAKEVKKEGWASLALPRLATGVGGLDWAEVKPLIEQHLGDLGIPVVVYETYRPNERANEGLPARAA</sequence>
<dbReference type="Gene3D" id="3.40.220.10">
    <property type="entry name" value="Leucine Aminopeptidase, subunit E, domain 1"/>
    <property type="match status" value="1"/>
</dbReference>
<dbReference type="InterPro" id="IPR050892">
    <property type="entry name" value="ADP-ribose_metab_enzymes"/>
</dbReference>
<dbReference type="OrthoDB" id="9780211at2"/>
<keyword evidence="4" id="KW-1185">Reference proteome</keyword>
<evidence type="ECO:0000259" key="2">
    <source>
        <dbReference type="PROSITE" id="PS51154"/>
    </source>
</evidence>
<feature type="domain" description="Macro" evidence="2">
    <location>
        <begin position="1"/>
        <end position="167"/>
    </location>
</feature>
<dbReference type="EMBL" id="FNAG01000001">
    <property type="protein sequence ID" value="SDD13128.1"/>
    <property type="molecule type" value="Genomic_DNA"/>
</dbReference>
<dbReference type="Proteomes" id="UP000199603">
    <property type="component" value="Unassembled WGS sequence"/>
</dbReference>
<dbReference type="GO" id="GO:0140291">
    <property type="term" value="P:peptidyl-glutamate ADP-deribosylation"/>
    <property type="evidence" value="ECO:0007669"/>
    <property type="project" value="TreeGrafter"/>
</dbReference>
<dbReference type="RefSeq" id="WP_091238090.1">
    <property type="nucleotide sequence ID" value="NZ_FNAG01000001.1"/>
</dbReference>
<dbReference type="PROSITE" id="PS51154">
    <property type="entry name" value="MACRO"/>
    <property type="match status" value="1"/>
</dbReference>
<name>A0A1G6S8A7_9GAMM</name>